<dbReference type="InterPro" id="IPR050706">
    <property type="entry name" value="Cyclic-di-GMP_PDE-like"/>
</dbReference>
<feature type="coiled-coil region" evidence="2">
    <location>
        <begin position="296"/>
        <end position="351"/>
    </location>
</feature>
<comment type="caution">
    <text evidence="4">The sequence shown here is derived from an EMBL/GenBank/DDBJ whole genome shotgun (WGS) entry which is preliminary data.</text>
</comment>
<dbReference type="Proteomes" id="UP000321764">
    <property type="component" value="Unassembled WGS sequence"/>
</dbReference>
<dbReference type="PROSITE" id="PS50887">
    <property type="entry name" value="GGDEF"/>
    <property type="match status" value="1"/>
</dbReference>
<dbReference type="PANTHER" id="PTHR33121:SF70">
    <property type="entry name" value="SIGNALING PROTEIN YKOW"/>
    <property type="match status" value="1"/>
</dbReference>
<keyword evidence="1" id="KW-0802">TPR repeat</keyword>
<dbReference type="AlphaFoldDB" id="A0A5C8Z3T3"/>
<dbReference type="OrthoDB" id="6189427at2"/>
<dbReference type="Gene3D" id="3.30.450.40">
    <property type="match status" value="1"/>
</dbReference>
<dbReference type="Gene3D" id="3.30.70.270">
    <property type="match status" value="1"/>
</dbReference>
<dbReference type="SMART" id="SM00028">
    <property type="entry name" value="TPR"/>
    <property type="match status" value="2"/>
</dbReference>
<dbReference type="PROSITE" id="PS50005">
    <property type="entry name" value="TPR"/>
    <property type="match status" value="1"/>
</dbReference>
<dbReference type="SMART" id="SM00267">
    <property type="entry name" value="GGDEF"/>
    <property type="match status" value="1"/>
</dbReference>
<dbReference type="InterPro" id="IPR019734">
    <property type="entry name" value="TPR_rpt"/>
</dbReference>
<sequence>MKQQKLYNDLKTALRSVKIDPQQSQIVAEQAVLVAQKNASIKTLGLAYLVLGEANLENRIDDLATDYFLRANAIFKDLNITEFNAECHYGLGCCYVHLGDFVQAIEQFRAAQRQIPHAENRDYLEVLIKLAISRGLMNLTYWSEAEEELQSIKRQQLEDGVLQVEHQLQLLRIAFHRGNQRFIHDQLICCRNLIFDVKNKNIQDLFTYFSGRFVMKYQSVKKGEAILAKLWREVDYGGGYAYFLCYEAALDILKSDQPKKGVNWFNVLLAIENLPMVLRHRIHIAMAEFYVAHSAYKNATEHFQSAEKASREIQENELAQQWVKFRAEETYQQLRHQVQEQQENNQLLEQANSLLASVNEIAIDVNSALDHATMLQRLYEQLSHWLDVDIIAICEIHQGKLKGGSVVKQGQPVDPKECISIQHKMWAVEVIEQRKALLKQDIELSKVYPHPDHPKTKISLFQLPLTCENRVVGVFLVQANKSFVFDEQVINLLNSISPVIGIALANLINLERMRNMSGQLDKQQRELNDVRKLVSHLAENDELTGLLNRSGVEYYWPQWQQREAFYCMQISILNIDKIDRSVSGHSAQEAVRVLAERFSQHIDSEYLFARVDNASFVVLLDGDQAKRTIKQLAETLIQQSREPVDYAAAVFSTEVAVGVVKYPDHGDNLEELLSLSSIAVSHAAHDQSSFSFID</sequence>
<dbReference type="SUPFAM" id="SSF48452">
    <property type="entry name" value="TPR-like"/>
    <property type="match status" value="1"/>
</dbReference>
<dbReference type="InterPro" id="IPR003018">
    <property type="entry name" value="GAF"/>
</dbReference>
<reference evidence="4 5" key="1">
    <citation type="submission" date="2019-07" db="EMBL/GenBank/DDBJ databases">
        <title>Reinekea sp. strain SSH23 genome sequencing and assembly.</title>
        <authorList>
            <person name="Kim I."/>
        </authorList>
    </citation>
    <scope>NUCLEOTIDE SEQUENCE [LARGE SCALE GENOMIC DNA]</scope>
    <source>
        <strain evidence="4 5">SSH23</strain>
    </source>
</reference>
<evidence type="ECO:0000313" key="4">
    <source>
        <dbReference type="EMBL" id="TXR51883.1"/>
    </source>
</evidence>
<dbReference type="InterPro" id="IPR011990">
    <property type="entry name" value="TPR-like_helical_dom_sf"/>
</dbReference>
<dbReference type="Gene3D" id="1.25.40.10">
    <property type="entry name" value="Tetratricopeptide repeat domain"/>
    <property type="match status" value="1"/>
</dbReference>
<dbReference type="Pfam" id="PF00990">
    <property type="entry name" value="GGDEF"/>
    <property type="match status" value="1"/>
</dbReference>
<dbReference type="InterPro" id="IPR043128">
    <property type="entry name" value="Rev_trsase/Diguanyl_cyclase"/>
</dbReference>
<dbReference type="GO" id="GO:0071111">
    <property type="term" value="F:cyclic-guanylate-specific phosphodiesterase activity"/>
    <property type="evidence" value="ECO:0007669"/>
    <property type="project" value="InterPro"/>
</dbReference>
<evidence type="ECO:0000256" key="1">
    <source>
        <dbReference type="PROSITE-ProRule" id="PRU00339"/>
    </source>
</evidence>
<feature type="repeat" description="TPR" evidence="1">
    <location>
        <begin position="85"/>
        <end position="118"/>
    </location>
</feature>
<proteinExistence type="predicted"/>
<gene>
    <name evidence="4" type="ORF">FME95_10670</name>
</gene>
<organism evidence="4 5">
    <name type="scientific">Reinekea thalattae</name>
    <dbReference type="NCBI Taxonomy" id="2593301"/>
    <lineage>
        <taxon>Bacteria</taxon>
        <taxon>Pseudomonadati</taxon>
        <taxon>Pseudomonadota</taxon>
        <taxon>Gammaproteobacteria</taxon>
        <taxon>Oceanospirillales</taxon>
        <taxon>Saccharospirillaceae</taxon>
        <taxon>Reinekea</taxon>
    </lineage>
</organism>
<dbReference type="Pfam" id="PF13492">
    <property type="entry name" value="GAF_3"/>
    <property type="match status" value="1"/>
</dbReference>
<protein>
    <submittedName>
        <fullName evidence="4">Diguanylate cyclase</fullName>
    </submittedName>
</protein>
<keyword evidence="5" id="KW-1185">Reference proteome</keyword>
<evidence type="ECO:0000313" key="5">
    <source>
        <dbReference type="Proteomes" id="UP000321764"/>
    </source>
</evidence>
<dbReference type="InterPro" id="IPR000160">
    <property type="entry name" value="GGDEF_dom"/>
</dbReference>
<dbReference type="PANTHER" id="PTHR33121">
    <property type="entry name" value="CYCLIC DI-GMP PHOSPHODIESTERASE PDEF"/>
    <property type="match status" value="1"/>
</dbReference>
<dbReference type="RefSeq" id="WP_147714480.1">
    <property type="nucleotide sequence ID" value="NZ_VKAD01000002.1"/>
</dbReference>
<dbReference type="InterPro" id="IPR029787">
    <property type="entry name" value="Nucleotide_cyclase"/>
</dbReference>
<dbReference type="SUPFAM" id="SSF55073">
    <property type="entry name" value="Nucleotide cyclase"/>
    <property type="match status" value="1"/>
</dbReference>
<evidence type="ECO:0000259" key="3">
    <source>
        <dbReference type="PROSITE" id="PS50887"/>
    </source>
</evidence>
<feature type="domain" description="GGDEF" evidence="3">
    <location>
        <begin position="566"/>
        <end position="694"/>
    </location>
</feature>
<accession>A0A5C8Z3T3</accession>
<dbReference type="EMBL" id="VKAD01000002">
    <property type="protein sequence ID" value="TXR51883.1"/>
    <property type="molecule type" value="Genomic_DNA"/>
</dbReference>
<keyword evidence="2" id="KW-0175">Coiled coil</keyword>
<dbReference type="SMART" id="SM00065">
    <property type="entry name" value="GAF"/>
    <property type="match status" value="1"/>
</dbReference>
<feature type="coiled-coil region" evidence="2">
    <location>
        <begin position="513"/>
        <end position="540"/>
    </location>
</feature>
<evidence type="ECO:0000256" key="2">
    <source>
        <dbReference type="SAM" id="Coils"/>
    </source>
</evidence>
<dbReference type="InterPro" id="IPR029016">
    <property type="entry name" value="GAF-like_dom_sf"/>
</dbReference>
<name>A0A5C8Z3T3_9GAMM</name>
<dbReference type="SUPFAM" id="SSF55781">
    <property type="entry name" value="GAF domain-like"/>
    <property type="match status" value="1"/>
</dbReference>